<organism evidence="1 2">
    <name type="scientific">Scortum barcoo</name>
    <name type="common">barcoo grunter</name>
    <dbReference type="NCBI Taxonomy" id="214431"/>
    <lineage>
        <taxon>Eukaryota</taxon>
        <taxon>Metazoa</taxon>
        <taxon>Chordata</taxon>
        <taxon>Craniata</taxon>
        <taxon>Vertebrata</taxon>
        <taxon>Euteleostomi</taxon>
        <taxon>Actinopterygii</taxon>
        <taxon>Neopterygii</taxon>
        <taxon>Teleostei</taxon>
        <taxon>Neoteleostei</taxon>
        <taxon>Acanthomorphata</taxon>
        <taxon>Eupercaria</taxon>
        <taxon>Centrarchiformes</taxon>
        <taxon>Terapontoidei</taxon>
        <taxon>Terapontidae</taxon>
        <taxon>Scortum</taxon>
    </lineage>
</organism>
<gene>
    <name evidence="1" type="ORF">L3Q82_009835</name>
</gene>
<dbReference type="Proteomes" id="UP000831701">
    <property type="component" value="Chromosome 11"/>
</dbReference>
<sequence>MTRGLLSVPAMRPNHCWTVLRVSILAVLLVTLNADSEDSNCELQIKVHRHTLYEGFPGKDLRINCTVVFCSSSPPEVSWYKLEKTAPPSPLNVSSNSRIKTEWKSLKDLGGTSYLIFQNALISDSGVYLCRSGGSVSHYINVTVNDSVVSDEERINDTQKNETEVTQPDPPSPAEDLLMYVYAGAGIVAFVILVIIISVASMQGCKGKPKTETRTDNQYMAIPMVEQPFQQSPRGSPSVPLPRRSTRKKAPSSQPNELPLPRDDEHLYGQIQEDRERQRNVQEEEGGSVVYAALNHQLPARAAARPRRQMDETSEYAAIRI</sequence>
<comment type="caution">
    <text evidence="1">The sequence shown here is derived from an EMBL/GenBank/DDBJ whole genome shotgun (WGS) entry which is preliminary data.</text>
</comment>
<reference evidence="1" key="1">
    <citation type="submission" date="2022-04" db="EMBL/GenBank/DDBJ databases">
        <title>Jade perch genome.</title>
        <authorList>
            <person name="Chao B."/>
        </authorList>
    </citation>
    <scope>NUCLEOTIDE SEQUENCE</scope>
    <source>
        <strain evidence="1">CB-2022</strain>
    </source>
</reference>
<evidence type="ECO:0000313" key="1">
    <source>
        <dbReference type="EMBL" id="KAI3366008.1"/>
    </source>
</evidence>
<evidence type="ECO:0000313" key="2">
    <source>
        <dbReference type="Proteomes" id="UP000831701"/>
    </source>
</evidence>
<accession>A0ACB8WH36</accession>
<proteinExistence type="predicted"/>
<name>A0ACB8WH36_9TELE</name>
<keyword evidence="2" id="KW-1185">Reference proteome</keyword>
<dbReference type="EMBL" id="CM041541">
    <property type="protein sequence ID" value="KAI3366008.1"/>
    <property type="molecule type" value="Genomic_DNA"/>
</dbReference>
<protein>
    <submittedName>
        <fullName evidence="1">Uncharacterized protein</fullName>
    </submittedName>
</protein>